<comment type="caution">
    <text evidence="2">The sequence shown here is derived from an EMBL/GenBank/DDBJ whole genome shotgun (WGS) entry which is preliminary data.</text>
</comment>
<reference evidence="2 3" key="1">
    <citation type="journal article" date="2019" name="Int. J. Syst. Evol. Microbiol.">
        <title>The Global Catalogue of Microorganisms (GCM) 10K type strain sequencing project: providing services to taxonomists for standard genome sequencing and annotation.</title>
        <authorList>
            <consortium name="The Broad Institute Genomics Platform"/>
            <consortium name="The Broad Institute Genome Sequencing Center for Infectious Disease"/>
            <person name="Wu L."/>
            <person name="Ma J."/>
        </authorList>
    </citation>
    <scope>NUCLEOTIDE SEQUENCE [LARGE SCALE GENOMIC DNA]</scope>
    <source>
        <strain evidence="2 3">CGMCC 1.12237</strain>
    </source>
</reference>
<dbReference type="Proteomes" id="UP001596201">
    <property type="component" value="Unassembled WGS sequence"/>
</dbReference>
<evidence type="ECO:0000313" key="2">
    <source>
        <dbReference type="EMBL" id="MFC5367952.1"/>
    </source>
</evidence>
<accession>A0ABD5RD57</accession>
<evidence type="ECO:0000256" key="1">
    <source>
        <dbReference type="SAM" id="Phobius"/>
    </source>
</evidence>
<feature type="transmembrane region" description="Helical" evidence="1">
    <location>
        <begin position="35"/>
        <end position="57"/>
    </location>
</feature>
<feature type="transmembrane region" description="Helical" evidence="1">
    <location>
        <begin position="99"/>
        <end position="119"/>
    </location>
</feature>
<keyword evidence="1" id="KW-0812">Transmembrane</keyword>
<evidence type="ECO:0000313" key="3">
    <source>
        <dbReference type="Proteomes" id="UP001596201"/>
    </source>
</evidence>
<feature type="transmembrane region" description="Helical" evidence="1">
    <location>
        <begin position="69"/>
        <end position="87"/>
    </location>
</feature>
<dbReference type="InterPro" id="IPR058307">
    <property type="entry name" value="DUF7994"/>
</dbReference>
<dbReference type="AlphaFoldDB" id="A0ABD5RD57"/>
<dbReference type="EMBL" id="JBHSKX010000002">
    <property type="protein sequence ID" value="MFC5367952.1"/>
    <property type="molecule type" value="Genomic_DNA"/>
</dbReference>
<proteinExistence type="predicted"/>
<protein>
    <recommendedName>
        <fullName evidence="4">SPW repeat-containing protein</fullName>
    </recommendedName>
</protein>
<dbReference type="RefSeq" id="WP_227230194.1">
    <property type="nucleotide sequence ID" value="NZ_JAJCVJ010000002.1"/>
</dbReference>
<gene>
    <name evidence="2" type="ORF">ACFPJ5_13530</name>
</gene>
<dbReference type="Pfam" id="PF25957">
    <property type="entry name" value="DUF7994"/>
    <property type="match status" value="1"/>
</dbReference>
<feature type="transmembrane region" description="Helical" evidence="1">
    <location>
        <begin position="7"/>
        <end position="23"/>
    </location>
</feature>
<name>A0ABD5RD57_9EURY</name>
<evidence type="ECO:0008006" key="4">
    <source>
        <dbReference type="Google" id="ProtNLM"/>
    </source>
</evidence>
<keyword evidence="1" id="KW-0472">Membrane</keyword>
<keyword evidence="1" id="KW-1133">Transmembrane helix</keyword>
<organism evidence="2 3">
    <name type="scientific">Salinirubrum litoreum</name>
    <dbReference type="NCBI Taxonomy" id="1126234"/>
    <lineage>
        <taxon>Archaea</taxon>
        <taxon>Methanobacteriati</taxon>
        <taxon>Methanobacteriota</taxon>
        <taxon>Stenosarchaea group</taxon>
        <taxon>Halobacteria</taxon>
        <taxon>Halobacteriales</taxon>
        <taxon>Haloferacaceae</taxon>
        <taxon>Salinirubrum</taxon>
    </lineage>
</organism>
<keyword evidence="3" id="KW-1185">Reference proteome</keyword>
<sequence>MADRTRLLYGLFLLVSINALYLWTGTSPAAALPSLIQYLAVTAGGILLVGAGTERVVTLVGDRASPRQYVGTAWLALGLGFLAPAVGDLLAGDGLTLRVGGAALAGGAALLVGVSTLVAPEPATRDDD</sequence>